<reference evidence="7" key="1">
    <citation type="submission" date="2023-02" db="EMBL/GenBank/DDBJ databases">
        <title>Genome of toxic invasive species Heracleum sosnowskyi carries increased number of genes despite the absence of recent whole-genome duplications.</title>
        <authorList>
            <person name="Schelkunov M."/>
            <person name="Shtratnikova V."/>
            <person name="Makarenko M."/>
            <person name="Klepikova A."/>
            <person name="Omelchenko D."/>
            <person name="Novikova G."/>
            <person name="Obukhova E."/>
            <person name="Bogdanov V."/>
            <person name="Penin A."/>
            <person name="Logacheva M."/>
        </authorList>
    </citation>
    <scope>NUCLEOTIDE SEQUENCE</scope>
    <source>
        <strain evidence="7">Hsosn_3</strain>
        <tissue evidence="7">Leaf</tissue>
    </source>
</reference>
<dbReference type="Gene3D" id="2.60.40.420">
    <property type="entry name" value="Cupredoxins - blue copper proteins"/>
    <property type="match status" value="1"/>
</dbReference>
<dbReference type="FunFam" id="2.60.40.420:FF:000034">
    <property type="entry name" value="Cupredoxin superfamily protein"/>
    <property type="match status" value="1"/>
</dbReference>
<feature type="chain" id="PRO_5041970672" evidence="5">
    <location>
        <begin position="28"/>
        <end position="129"/>
    </location>
</feature>
<dbReference type="PROSITE" id="PS51485">
    <property type="entry name" value="PHYTOCYANIN"/>
    <property type="match status" value="1"/>
</dbReference>
<dbReference type="InterPro" id="IPR028871">
    <property type="entry name" value="BlueCu_1_BS"/>
</dbReference>
<evidence type="ECO:0000256" key="1">
    <source>
        <dbReference type="ARBA" id="ARBA00022723"/>
    </source>
</evidence>
<keyword evidence="4" id="KW-0325">Glycoprotein</keyword>
<evidence type="ECO:0000313" key="8">
    <source>
        <dbReference type="Proteomes" id="UP001237642"/>
    </source>
</evidence>
<dbReference type="Proteomes" id="UP001237642">
    <property type="component" value="Unassembled WGS sequence"/>
</dbReference>
<dbReference type="PANTHER" id="PTHR33021:SF496">
    <property type="entry name" value="OS08G0482700 PROTEIN"/>
    <property type="match status" value="1"/>
</dbReference>
<feature type="signal peptide" evidence="5">
    <location>
        <begin position="1"/>
        <end position="27"/>
    </location>
</feature>
<protein>
    <submittedName>
        <fullName evidence="7">Phytocyanin domain-containing protein</fullName>
    </submittedName>
</protein>
<keyword evidence="2" id="KW-0186">Copper</keyword>
<evidence type="ECO:0000256" key="4">
    <source>
        <dbReference type="ARBA" id="ARBA00023180"/>
    </source>
</evidence>
<keyword evidence="8" id="KW-1185">Reference proteome</keyword>
<keyword evidence="3" id="KW-1015">Disulfide bond</keyword>
<dbReference type="SUPFAM" id="SSF49503">
    <property type="entry name" value="Cupredoxins"/>
    <property type="match status" value="1"/>
</dbReference>
<dbReference type="AlphaFoldDB" id="A0AAD8MSK6"/>
<sequence>MAYERLNMAVFLIVIVVVTLQMQMSNAQNSHTVGDSVGWAFPPNANTYATWAASQKFAVGDTLVFKFVNQVHTVAEVTETAYKTCNTQNPISVWSSSPASVPLKSSGSHYYLCTVPDHCSAGQKLAINV</sequence>
<dbReference type="PANTHER" id="PTHR33021">
    <property type="entry name" value="BLUE COPPER PROTEIN"/>
    <property type="match status" value="1"/>
</dbReference>
<evidence type="ECO:0000256" key="2">
    <source>
        <dbReference type="ARBA" id="ARBA00023008"/>
    </source>
</evidence>
<comment type="caution">
    <text evidence="7">The sequence shown here is derived from an EMBL/GenBank/DDBJ whole genome shotgun (WGS) entry which is preliminary data.</text>
</comment>
<dbReference type="EMBL" id="JAUIZM010000005">
    <property type="protein sequence ID" value="KAK1383791.1"/>
    <property type="molecule type" value="Genomic_DNA"/>
</dbReference>
<evidence type="ECO:0000313" key="7">
    <source>
        <dbReference type="EMBL" id="KAK1383791.1"/>
    </source>
</evidence>
<keyword evidence="1" id="KW-0479">Metal-binding</keyword>
<feature type="domain" description="Phytocyanin" evidence="6">
    <location>
        <begin position="29"/>
        <end position="129"/>
    </location>
</feature>
<dbReference type="InterPro" id="IPR039391">
    <property type="entry name" value="Phytocyanin-like"/>
</dbReference>
<dbReference type="InterPro" id="IPR008972">
    <property type="entry name" value="Cupredoxin"/>
</dbReference>
<dbReference type="GO" id="GO:0046872">
    <property type="term" value="F:metal ion binding"/>
    <property type="evidence" value="ECO:0007669"/>
    <property type="project" value="UniProtKB-KW"/>
</dbReference>
<reference evidence="7" key="2">
    <citation type="submission" date="2023-05" db="EMBL/GenBank/DDBJ databases">
        <authorList>
            <person name="Schelkunov M.I."/>
        </authorList>
    </citation>
    <scope>NUCLEOTIDE SEQUENCE</scope>
    <source>
        <strain evidence="7">Hsosn_3</strain>
        <tissue evidence="7">Leaf</tissue>
    </source>
</reference>
<name>A0AAD8MSK6_9APIA</name>
<evidence type="ECO:0000256" key="3">
    <source>
        <dbReference type="ARBA" id="ARBA00023157"/>
    </source>
</evidence>
<dbReference type="GO" id="GO:0009055">
    <property type="term" value="F:electron transfer activity"/>
    <property type="evidence" value="ECO:0007669"/>
    <property type="project" value="InterPro"/>
</dbReference>
<dbReference type="GO" id="GO:0005886">
    <property type="term" value="C:plasma membrane"/>
    <property type="evidence" value="ECO:0007669"/>
    <property type="project" value="TreeGrafter"/>
</dbReference>
<dbReference type="PROSITE" id="PS00196">
    <property type="entry name" value="COPPER_BLUE"/>
    <property type="match status" value="1"/>
</dbReference>
<dbReference type="Pfam" id="PF02298">
    <property type="entry name" value="Cu_bind_like"/>
    <property type="match status" value="1"/>
</dbReference>
<dbReference type="CDD" id="cd04216">
    <property type="entry name" value="Phytocyanin"/>
    <property type="match status" value="1"/>
</dbReference>
<evidence type="ECO:0000259" key="6">
    <source>
        <dbReference type="PROSITE" id="PS51485"/>
    </source>
</evidence>
<evidence type="ECO:0000256" key="5">
    <source>
        <dbReference type="SAM" id="SignalP"/>
    </source>
</evidence>
<gene>
    <name evidence="7" type="ORF">POM88_021526</name>
</gene>
<accession>A0AAD8MSK6</accession>
<dbReference type="InterPro" id="IPR003245">
    <property type="entry name" value="Phytocyanin_dom"/>
</dbReference>
<keyword evidence="5" id="KW-0732">Signal</keyword>
<proteinExistence type="predicted"/>
<organism evidence="7 8">
    <name type="scientific">Heracleum sosnowskyi</name>
    <dbReference type="NCBI Taxonomy" id="360622"/>
    <lineage>
        <taxon>Eukaryota</taxon>
        <taxon>Viridiplantae</taxon>
        <taxon>Streptophyta</taxon>
        <taxon>Embryophyta</taxon>
        <taxon>Tracheophyta</taxon>
        <taxon>Spermatophyta</taxon>
        <taxon>Magnoliopsida</taxon>
        <taxon>eudicotyledons</taxon>
        <taxon>Gunneridae</taxon>
        <taxon>Pentapetalae</taxon>
        <taxon>asterids</taxon>
        <taxon>campanulids</taxon>
        <taxon>Apiales</taxon>
        <taxon>Apiaceae</taxon>
        <taxon>Apioideae</taxon>
        <taxon>apioid superclade</taxon>
        <taxon>Tordylieae</taxon>
        <taxon>Tordyliinae</taxon>
        <taxon>Heracleum</taxon>
    </lineage>
</organism>